<organism evidence="11 12">
    <name type="scientific">Sporolactobacillus inulinus CASD</name>
    <dbReference type="NCBI Taxonomy" id="1069536"/>
    <lineage>
        <taxon>Bacteria</taxon>
        <taxon>Bacillati</taxon>
        <taxon>Bacillota</taxon>
        <taxon>Bacilli</taxon>
        <taxon>Bacillales</taxon>
        <taxon>Sporolactobacillaceae</taxon>
        <taxon>Sporolactobacillus</taxon>
    </lineage>
</organism>
<keyword evidence="12" id="KW-1185">Reference proteome</keyword>
<evidence type="ECO:0000256" key="7">
    <source>
        <dbReference type="ARBA" id="ARBA00023141"/>
    </source>
</evidence>
<dbReference type="EC" id="4.1.1.48" evidence="9"/>
<evidence type="ECO:0000256" key="3">
    <source>
        <dbReference type="ARBA" id="ARBA00008737"/>
    </source>
</evidence>
<comment type="pathway">
    <text evidence="2 9">Amino-acid biosynthesis; L-tryptophan biosynthesis; L-tryptophan from chorismate: step 4/5.</text>
</comment>
<protein>
    <recommendedName>
        <fullName evidence="9">Indole-3-glycerol phosphate synthase</fullName>
        <shortName evidence="9">IGPS</shortName>
        <ecNumber evidence="9">4.1.1.48</ecNumber>
    </recommendedName>
</protein>
<keyword evidence="6 9" id="KW-0822">Tryptophan biosynthesis</keyword>
<dbReference type="RefSeq" id="WP_010023584.1">
    <property type="nucleotide sequence ID" value="NZ_AFVQ02000180.1"/>
</dbReference>
<dbReference type="GO" id="GO:0000162">
    <property type="term" value="P:L-tryptophan biosynthetic process"/>
    <property type="evidence" value="ECO:0007669"/>
    <property type="project" value="UniProtKB-UniRule"/>
</dbReference>
<dbReference type="Pfam" id="PF00218">
    <property type="entry name" value="IGPS"/>
    <property type="match status" value="1"/>
</dbReference>
<dbReference type="EMBL" id="AFVQ02000180">
    <property type="protein sequence ID" value="KLI01663.1"/>
    <property type="molecule type" value="Genomic_DNA"/>
</dbReference>
<dbReference type="InterPro" id="IPR013798">
    <property type="entry name" value="Indole-3-glycerol_P_synth_dom"/>
</dbReference>
<dbReference type="FunFam" id="3.20.20.70:FF:000024">
    <property type="entry name" value="Indole-3-glycerol phosphate synthase"/>
    <property type="match status" value="1"/>
</dbReference>
<dbReference type="OrthoDB" id="9804217at2"/>
<accession>A0A0U1QLL6</accession>
<comment type="catalytic activity">
    <reaction evidence="1 9">
        <text>1-(2-carboxyphenylamino)-1-deoxy-D-ribulose 5-phosphate + H(+) = (1S,2R)-1-C-(indol-3-yl)glycerol 3-phosphate + CO2 + H2O</text>
        <dbReference type="Rhea" id="RHEA:23476"/>
        <dbReference type="ChEBI" id="CHEBI:15377"/>
        <dbReference type="ChEBI" id="CHEBI:15378"/>
        <dbReference type="ChEBI" id="CHEBI:16526"/>
        <dbReference type="ChEBI" id="CHEBI:58613"/>
        <dbReference type="ChEBI" id="CHEBI:58866"/>
        <dbReference type="EC" id="4.1.1.48"/>
    </reaction>
</comment>
<dbReference type="GO" id="GO:0004640">
    <property type="term" value="F:phosphoribosylanthranilate isomerase activity"/>
    <property type="evidence" value="ECO:0007669"/>
    <property type="project" value="TreeGrafter"/>
</dbReference>
<dbReference type="Proteomes" id="UP000035553">
    <property type="component" value="Unassembled WGS sequence"/>
</dbReference>
<feature type="domain" description="Indole-3-glycerol phosphate synthase" evidence="10">
    <location>
        <begin position="26"/>
        <end position="252"/>
    </location>
</feature>
<dbReference type="NCBIfam" id="NF001377">
    <property type="entry name" value="PRK00278.2-4"/>
    <property type="match status" value="1"/>
</dbReference>
<evidence type="ECO:0000256" key="6">
    <source>
        <dbReference type="ARBA" id="ARBA00022822"/>
    </source>
</evidence>
<comment type="caution">
    <text evidence="11">The sequence shown here is derived from an EMBL/GenBank/DDBJ whole genome shotgun (WGS) entry which is preliminary data.</text>
</comment>
<evidence type="ECO:0000256" key="2">
    <source>
        <dbReference type="ARBA" id="ARBA00004696"/>
    </source>
</evidence>
<dbReference type="SUPFAM" id="SSF51366">
    <property type="entry name" value="Ribulose-phoshate binding barrel"/>
    <property type="match status" value="1"/>
</dbReference>
<gene>
    <name evidence="9" type="primary">trpC</name>
    <name evidence="11" type="ORF">SINU_12295</name>
</gene>
<sequence length="265" mass="29073">MSESILDQILITKKEELTHFSLPDPMPQPKLHYSLKDALLRPNHRLGLIAEVKHASPSKGIFRTKISAKKTATLYASACADAISVLTDQNYFHGSINDLIEVRQSVQLPILRKDFIIDERQIEESARIGADAVLLIAAALEPSALHELYLAAKERGLEALVEVHDAQELTSLLNCFTPEIIGVNNRDLRTFQTNLHVTATLAPNIPRNAVLISESGVHRAQDVQFLLEQGAHAALVGEALICAADKRQKICDLFGKGVNANAARP</sequence>
<reference evidence="11 12" key="1">
    <citation type="journal article" date="2011" name="J. Bacteriol.">
        <title>Draft genome sequence of Sporolactobacillus inulinus strain CASD, an efficient D-lactic acid-producing bacterium with high-concentration lactate tolerance capability.</title>
        <authorList>
            <person name="Yu B."/>
            <person name="Su F."/>
            <person name="Wang L."/>
            <person name="Xu K."/>
            <person name="Zhao B."/>
            <person name="Xu P."/>
        </authorList>
    </citation>
    <scope>NUCLEOTIDE SEQUENCE [LARGE SCALE GENOMIC DNA]</scope>
    <source>
        <strain evidence="11 12">CASD</strain>
    </source>
</reference>
<keyword evidence="5 9" id="KW-0210">Decarboxylase</keyword>
<dbReference type="Gene3D" id="3.20.20.70">
    <property type="entry name" value="Aldolase class I"/>
    <property type="match status" value="1"/>
</dbReference>
<dbReference type="InterPro" id="IPR013785">
    <property type="entry name" value="Aldolase_TIM"/>
</dbReference>
<evidence type="ECO:0000256" key="1">
    <source>
        <dbReference type="ARBA" id="ARBA00001633"/>
    </source>
</evidence>
<evidence type="ECO:0000259" key="10">
    <source>
        <dbReference type="Pfam" id="PF00218"/>
    </source>
</evidence>
<dbReference type="GO" id="GO:0004425">
    <property type="term" value="F:indole-3-glycerol-phosphate synthase activity"/>
    <property type="evidence" value="ECO:0007669"/>
    <property type="project" value="UniProtKB-UniRule"/>
</dbReference>
<dbReference type="InterPro" id="IPR045186">
    <property type="entry name" value="Indole-3-glycerol_P_synth"/>
</dbReference>
<evidence type="ECO:0000313" key="11">
    <source>
        <dbReference type="EMBL" id="KLI01663.1"/>
    </source>
</evidence>
<proteinExistence type="inferred from homology"/>
<keyword evidence="7 9" id="KW-0057">Aromatic amino acid biosynthesis</keyword>
<keyword evidence="8 9" id="KW-0456">Lyase</keyword>
<evidence type="ECO:0000256" key="4">
    <source>
        <dbReference type="ARBA" id="ARBA00022605"/>
    </source>
</evidence>
<dbReference type="CDD" id="cd00331">
    <property type="entry name" value="IGPS"/>
    <property type="match status" value="1"/>
</dbReference>
<dbReference type="AlphaFoldDB" id="A0A0U1QLL6"/>
<dbReference type="InterPro" id="IPR011060">
    <property type="entry name" value="RibuloseP-bd_barrel"/>
</dbReference>
<evidence type="ECO:0000313" key="12">
    <source>
        <dbReference type="Proteomes" id="UP000035553"/>
    </source>
</evidence>
<dbReference type="STRING" id="1069536.SINU_12295"/>
<dbReference type="PANTHER" id="PTHR22854">
    <property type="entry name" value="TRYPTOPHAN BIOSYNTHESIS PROTEIN"/>
    <property type="match status" value="1"/>
</dbReference>
<evidence type="ECO:0000256" key="5">
    <source>
        <dbReference type="ARBA" id="ARBA00022793"/>
    </source>
</evidence>
<dbReference type="UniPathway" id="UPA00035">
    <property type="reaction ID" value="UER00043"/>
</dbReference>
<comment type="similarity">
    <text evidence="3 9">Belongs to the TrpC family.</text>
</comment>
<keyword evidence="4 9" id="KW-0028">Amino-acid biosynthesis</keyword>
<dbReference type="HAMAP" id="MF_00134_B">
    <property type="entry name" value="IGPS_B"/>
    <property type="match status" value="1"/>
</dbReference>
<name>A0A0U1QLL6_9BACL</name>
<evidence type="ECO:0000256" key="9">
    <source>
        <dbReference type="HAMAP-Rule" id="MF_00134"/>
    </source>
</evidence>
<dbReference type="PANTHER" id="PTHR22854:SF2">
    <property type="entry name" value="INDOLE-3-GLYCEROL-PHOSPHATE SYNTHASE"/>
    <property type="match status" value="1"/>
</dbReference>
<evidence type="ECO:0000256" key="8">
    <source>
        <dbReference type="ARBA" id="ARBA00023239"/>
    </source>
</evidence>